<evidence type="ECO:0000256" key="1">
    <source>
        <dbReference type="SAM" id="MobiDB-lite"/>
    </source>
</evidence>
<dbReference type="InterPro" id="IPR027417">
    <property type="entry name" value="P-loop_NTPase"/>
</dbReference>
<evidence type="ECO:0000313" key="2">
    <source>
        <dbReference type="EMBL" id="NEE09468.1"/>
    </source>
</evidence>
<feature type="compositionally biased region" description="Basic and acidic residues" evidence="1">
    <location>
        <begin position="7"/>
        <end position="32"/>
    </location>
</feature>
<protein>
    <submittedName>
        <fullName evidence="2">Uncharacterized protein</fullName>
    </submittedName>
</protein>
<gene>
    <name evidence="2" type="ORF">G3M58_23785</name>
</gene>
<dbReference type="EMBL" id="JAAGMN010002446">
    <property type="protein sequence ID" value="NEE09468.1"/>
    <property type="molecule type" value="Genomic_DNA"/>
</dbReference>
<sequence length="70" mass="7845">YVVCPRIGDDAEEEKKGRAKKKGPEEDPDKRPPLAVLEIADELRRGALAGLVVEVLHGRMHPDEKDDVMR</sequence>
<proteinExistence type="predicted"/>
<organism evidence="2">
    <name type="scientific">Streptomyces sp. SID7499</name>
    <dbReference type="NCBI Taxonomy" id="2706086"/>
    <lineage>
        <taxon>Bacteria</taxon>
        <taxon>Bacillati</taxon>
        <taxon>Actinomycetota</taxon>
        <taxon>Actinomycetes</taxon>
        <taxon>Kitasatosporales</taxon>
        <taxon>Streptomycetaceae</taxon>
        <taxon>Streptomyces</taxon>
    </lineage>
</organism>
<dbReference type="AlphaFoldDB" id="A0A6G3WVB3"/>
<dbReference type="Gene3D" id="3.40.50.300">
    <property type="entry name" value="P-loop containing nucleotide triphosphate hydrolases"/>
    <property type="match status" value="1"/>
</dbReference>
<feature type="non-terminal residue" evidence="2">
    <location>
        <position position="70"/>
    </location>
</feature>
<reference evidence="2" key="1">
    <citation type="submission" date="2020-01" db="EMBL/GenBank/DDBJ databases">
        <title>Insect and environment-associated Actinomycetes.</title>
        <authorList>
            <person name="Currrie C."/>
            <person name="Chevrette M."/>
            <person name="Carlson C."/>
            <person name="Stubbendieck R."/>
            <person name="Wendt-Pienkowski E."/>
        </authorList>
    </citation>
    <scope>NUCLEOTIDE SEQUENCE</scope>
    <source>
        <strain evidence="2">SID7499</strain>
    </source>
</reference>
<name>A0A6G3WVB3_9ACTN</name>
<feature type="non-terminal residue" evidence="2">
    <location>
        <position position="1"/>
    </location>
</feature>
<accession>A0A6G3WVB3</accession>
<comment type="caution">
    <text evidence="2">The sequence shown here is derived from an EMBL/GenBank/DDBJ whole genome shotgun (WGS) entry which is preliminary data.</text>
</comment>
<feature type="region of interest" description="Disordered" evidence="1">
    <location>
        <begin position="1"/>
        <end position="33"/>
    </location>
</feature>